<evidence type="ECO:0000256" key="1">
    <source>
        <dbReference type="SAM" id="SignalP"/>
    </source>
</evidence>
<gene>
    <name evidence="2" type="ORF">LK996_08905</name>
</gene>
<evidence type="ECO:0000313" key="3">
    <source>
        <dbReference type="Proteomes" id="UP001165293"/>
    </source>
</evidence>
<name>A0ABS8JHV4_9GAMM</name>
<dbReference type="EMBL" id="JAJGAK010000001">
    <property type="protein sequence ID" value="MCC8363192.1"/>
    <property type="molecule type" value="Genomic_DNA"/>
</dbReference>
<sequence length="80" mass="8294">MSLKKQVTRGLYALPVAALLILVGAVAPAGAGTPSTDDCLTARVEVDVKSDRTVDFHSMLPGALHVLRKAPAVVVQISEG</sequence>
<keyword evidence="1" id="KW-0732">Signal</keyword>
<reference evidence="2" key="1">
    <citation type="submission" date="2021-10" db="EMBL/GenBank/DDBJ databases">
        <authorList>
            <person name="Lyu M."/>
            <person name="Wang X."/>
            <person name="Meng X."/>
            <person name="Xu K."/>
        </authorList>
    </citation>
    <scope>NUCLEOTIDE SEQUENCE</scope>
    <source>
        <strain evidence="2">A6</strain>
    </source>
</reference>
<comment type="caution">
    <text evidence="2">The sequence shown here is derived from an EMBL/GenBank/DDBJ whole genome shotgun (WGS) entry which is preliminary data.</text>
</comment>
<protein>
    <submittedName>
        <fullName evidence="2">Uncharacterized protein</fullName>
    </submittedName>
</protein>
<accession>A0ABS8JHV4</accession>
<dbReference type="Proteomes" id="UP001165293">
    <property type="component" value="Unassembled WGS sequence"/>
</dbReference>
<feature type="chain" id="PRO_5046230234" evidence="1">
    <location>
        <begin position="32"/>
        <end position="80"/>
    </location>
</feature>
<evidence type="ECO:0000313" key="2">
    <source>
        <dbReference type="EMBL" id="MCC8363192.1"/>
    </source>
</evidence>
<keyword evidence="3" id="KW-1185">Reference proteome</keyword>
<organism evidence="2 3">
    <name type="scientific">Noviluteimonas lactosilytica</name>
    <dbReference type="NCBI Taxonomy" id="2888523"/>
    <lineage>
        <taxon>Bacteria</taxon>
        <taxon>Pseudomonadati</taxon>
        <taxon>Pseudomonadota</taxon>
        <taxon>Gammaproteobacteria</taxon>
        <taxon>Lysobacterales</taxon>
        <taxon>Lysobacteraceae</taxon>
        <taxon>Noviluteimonas</taxon>
    </lineage>
</organism>
<dbReference type="RefSeq" id="WP_230526739.1">
    <property type="nucleotide sequence ID" value="NZ_JAJGAK010000001.1"/>
</dbReference>
<proteinExistence type="predicted"/>
<feature type="signal peptide" evidence="1">
    <location>
        <begin position="1"/>
        <end position="31"/>
    </location>
</feature>